<evidence type="ECO:0000259" key="1">
    <source>
        <dbReference type="Pfam" id="PF05448"/>
    </source>
</evidence>
<comment type="caution">
    <text evidence="2">The sequence shown here is derived from an EMBL/GenBank/DDBJ whole genome shotgun (WGS) entry which is preliminary data.</text>
</comment>
<dbReference type="PANTHER" id="PTHR22946">
    <property type="entry name" value="DIENELACTONE HYDROLASE DOMAIN-CONTAINING PROTEIN-RELATED"/>
    <property type="match status" value="1"/>
</dbReference>
<protein>
    <submittedName>
        <fullName evidence="2">Prolyl oligopeptidase family protein</fullName>
    </submittedName>
</protein>
<dbReference type="EMBL" id="JNHM01000143">
    <property type="protein sequence ID" value="KDS45482.1"/>
    <property type="molecule type" value="Genomic_DNA"/>
</dbReference>
<gene>
    <name evidence="2" type="ORF">M099_3891</name>
</gene>
<dbReference type="InterPro" id="IPR008391">
    <property type="entry name" value="AXE1_dom"/>
</dbReference>
<dbReference type="InterPro" id="IPR029058">
    <property type="entry name" value="AB_hydrolase_fold"/>
</dbReference>
<dbReference type="SUPFAM" id="SSF53474">
    <property type="entry name" value="alpha/beta-Hydrolases"/>
    <property type="match status" value="2"/>
</dbReference>
<evidence type="ECO:0000313" key="3">
    <source>
        <dbReference type="Proteomes" id="UP000027661"/>
    </source>
</evidence>
<name>A0A069S787_PHOVU</name>
<dbReference type="AlphaFoldDB" id="A0A069S787"/>
<dbReference type="RefSeq" id="WP_005842764.1">
    <property type="nucleotide sequence ID" value="NZ_JNHM01000143.1"/>
</dbReference>
<dbReference type="PANTHER" id="PTHR22946:SF8">
    <property type="entry name" value="ACETYL XYLAN ESTERASE DOMAIN-CONTAINING PROTEIN"/>
    <property type="match status" value="1"/>
</dbReference>
<organism evidence="2 3">
    <name type="scientific">Phocaeicola vulgatus str. 3975 RP4</name>
    <dbReference type="NCBI Taxonomy" id="1339352"/>
    <lineage>
        <taxon>Bacteria</taxon>
        <taxon>Pseudomonadati</taxon>
        <taxon>Bacteroidota</taxon>
        <taxon>Bacteroidia</taxon>
        <taxon>Bacteroidales</taxon>
        <taxon>Bacteroidaceae</taxon>
        <taxon>Phocaeicola</taxon>
    </lineage>
</organism>
<proteinExistence type="predicted"/>
<dbReference type="PATRIC" id="fig|1339352.3.peg.3649"/>
<sequence>MRKIIGFRTLCVGLGIWVGTVVVSAQGEFKALPWSQSTAYNSYLMRDVHRQFASRQLAIQQAFTSPAGMQEYLEGCRERYKQIVGTFPEKENLNVQVVGKIQGTGYHIEKIIFESKPGRYVTAHLYMPENMTVPVPATLELCGHGLNGKGSSSHAAMLMASNGIAVLVVDPIGQGERLQLIDREGKPLTRGATTEHTLLNAGFNLLGTSLAAQEYWDNHRALDYLLTRKDIDPERIGVYGSSGGGTQTAYYIGLDPRVKVAAICSFFSTRERTMELQGPSDGCQHIPYEGREQLEVPDFALMMAPRPLLILSGKYDFVDLWGAQQGFAELQQCYKVLGVPEKVDMLTVETGHGLGTEKRQKLVSWFKRWLKDDQSPVKKSAQDRFRLSDMLCTTKGQVNVSMPGALSIMQENVNQLDEWASKREAFLSKGKKTVQAKMLDLLGLKGLPDHKIRIEATGHDSMREYEQYKFQLIREGEMPVPCILIMPSRANADSPVELRLQEEGKGTYLSEYANFAAALTEGKILLLADLRGFGETTDPAFYTDAKYWNREYRNAMVSMHIGRPIMGQRVVDILTLLDFCSEHEFLKGHPVKVFANGIYGPVAIHAAYLDERINSVEIKHSVKTWKEYIERPMQWDMYSNVLYGALKYYDLPDLIRLSNCPICFAD</sequence>
<dbReference type="Gene3D" id="3.40.50.1820">
    <property type="entry name" value="alpha/beta hydrolase"/>
    <property type="match status" value="2"/>
</dbReference>
<reference evidence="2 3" key="1">
    <citation type="submission" date="2014-04" db="EMBL/GenBank/DDBJ databases">
        <authorList>
            <person name="Sears C."/>
            <person name="Carroll K."/>
            <person name="Sack B.R."/>
            <person name="Qadri F."/>
            <person name="Myers L.L."/>
            <person name="Chung G.-T."/>
            <person name="Escheverria P."/>
            <person name="Fraser C.M."/>
            <person name="Sadzewicz L."/>
            <person name="Shefchek K.A."/>
            <person name="Tallon L."/>
            <person name="Das S.P."/>
            <person name="Daugherty S."/>
            <person name="Mongodin E.F."/>
        </authorList>
    </citation>
    <scope>NUCLEOTIDE SEQUENCE [LARGE SCALE GENOMIC DNA]</scope>
    <source>
        <strain evidence="2 3">3975 RP4</strain>
    </source>
</reference>
<feature type="domain" description="Acetyl xylan esterase" evidence="1">
    <location>
        <begin position="110"/>
        <end position="278"/>
    </location>
</feature>
<dbReference type="Pfam" id="PF05448">
    <property type="entry name" value="AXE1"/>
    <property type="match status" value="1"/>
</dbReference>
<accession>A0A069S787</accession>
<dbReference type="InterPro" id="IPR050261">
    <property type="entry name" value="FrsA_esterase"/>
</dbReference>
<dbReference type="Proteomes" id="UP000027661">
    <property type="component" value="Unassembled WGS sequence"/>
</dbReference>
<evidence type="ECO:0000313" key="2">
    <source>
        <dbReference type="EMBL" id="KDS45482.1"/>
    </source>
</evidence>